<evidence type="ECO:0000256" key="2">
    <source>
        <dbReference type="ARBA" id="ARBA00007515"/>
    </source>
</evidence>
<accession>A0ABD2XBB6</accession>
<dbReference type="PANTHER" id="PTHR12826:SF13">
    <property type="entry name" value="RNA-BINDING PROTEIN PNO1"/>
    <property type="match status" value="1"/>
</dbReference>
<dbReference type="Pfam" id="PF22891">
    <property type="entry name" value="KH_PNO1_2nd"/>
    <property type="match status" value="1"/>
</dbReference>
<comment type="caution">
    <text evidence="6">The sequence shown here is derived from an EMBL/GenBank/DDBJ whole genome shotgun (WGS) entry which is preliminary data.</text>
</comment>
<evidence type="ECO:0000256" key="3">
    <source>
        <dbReference type="ARBA" id="ARBA00022884"/>
    </source>
</evidence>
<dbReference type="InterPro" id="IPR055212">
    <property type="entry name" value="KH-I_PNO1_first"/>
</dbReference>
<dbReference type="FunFam" id="3.30.1370.10:FF:000048">
    <property type="entry name" value="RNA-binding protein PNO1 isoform X2"/>
    <property type="match status" value="1"/>
</dbReference>
<dbReference type="SUPFAM" id="SSF54791">
    <property type="entry name" value="Eukaryotic type KH-domain (KH-domain type I)"/>
    <property type="match status" value="1"/>
</dbReference>
<keyword evidence="3" id="KW-0694">RNA-binding</keyword>
<proteinExistence type="inferred from homology"/>
<gene>
    <name evidence="6" type="ORF">TKK_004488</name>
</gene>
<dbReference type="FunFam" id="3.30.1370.10:FF:000009">
    <property type="entry name" value="RNA-binding protein PNO1"/>
    <property type="match status" value="1"/>
</dbReference>
<dbReference type="EMBL" id="JBJJXI010000034">
    <property type="protein sequence ID" value="KAL3402542.1"/>
    <property type="molecule type" value="Genomic_DNA"/>
</dbReference>
<dbReference type="CDD" id="cd22391">
    <property type="entry name" value="KH-I_PNO1_rpt1"/>
    <property type="match status" value="1"/>
</dbReference>
<dbReference type="SMART" id="SM00322">
    <property type="entry name" value="KH"/>
    <property type="match status" value="1"/>
</dbReference>
<organism evidence="6 7">
    <name type="scientific">Trichogramma kaykai</name>
    <dbReference type="NCBI Taxonomy" id="54128"/>
    <lineage>
        <taxon>Eukaryota</taxon>
        <taxon>Metazoa</taxon>
        <taxon>Ecdysozoa</taxon>
        <taxon>Arthropoda</taxon>
        <taxon>Hexapoda</taxon>
        <taxon>Insecta</taxon>
        <taxon>Pterygota</taxon>
        <taxon>Neoptera</taxon>
        <taxon>Endopterygota</taxon>
        <taxon>Hymenoptera</taxon>
        <taxon>Apocrita</taxon>
        <taxon>Proctotrupomorpha</taxon>
        <taxon>Chalcidoidea</taxon>
        <taxon>Trichogrammatidae</taxon>
        <taxon>Trichogramma</taxon>
    </lineage>
</organism>
<dbReference type="PANTHER" id="PTHR12826">
    <property type="entry name" value="RIBONUCLEASE Y"/>
    <property type="match status" value="1"/>
</dbReference>
<dbReference type="Gene3D" id="3.30.1370.10">
    <property type="entry name" value="K Homology domain, type 1"/>
    <property type="match status" value="2"/>
</dbReference>
<comment type="similarity">
    <text evidence="2">Belongs to the PNO1 family.</text>
</comment>
<dbReference type="InterPro" id="IPR036612">
    <property type="entry name" value="KH_dom_type_1_sf"/>
</dbReference>
<reference evidence="6 7" key="1">
    <citation type="journal article" date="2024" name="bioRxiv">
        <title>A reference genome for Trichogramma kaykai: A tiny desert-dwelling parasitoid wasp with competing sex-ratio distorters.</title>
        <authorList>
            <person name="Culotta J."/>
            <person name="Lindsey A.R."/>
        </authorList>
    </citation>
    <scope>NUCLEOTIDE SEQUENCE [LARGE SCALE GENOMIC DNA]</scope>
    <source>
        <strain evidence="6 7">KSX58</strain>
    </source>
</reference>
<protein>
    <recommendedName>
        <fullName evidence="5">K Homology domain-containing protein</fullName>
    </recommendedName>
</protein>
<dbReference type="CDD" id="cd22392">
    <property type="entry name" value="KH-I_PNO1_rpt2"/>
    <property type="match status" value="1"/>
</dbReference>
<dbReference type="InterPro" id="IPR055211">
    <property type="entry name" value="KH_PNO1_2nd"/>
</dbReference>
<evidence type="ECO:0000256" key="4">
    <source>
        <dbReference type="ARBA" id="ARBA00023242"/>
    </source>
</evidence>
<comment type="subcellular location">
    <subcellularLocation>
        <location evidence="1">Nucleus</location>
        <location evidence="1">Nucleolus</location>
    </subcellularLocation>
</comment>
<keyword evidence="4" id="KW-0539">Nucleus</keyword>
<dbReference type="InterPro" id="IPR004087">
    <property type="entry name" value="KH_dom"/>
</dbReference>
<dbReference type="Proteomes" id="UP001627154">
    <property type="component" value="Unassembled WGS sequence"/>
</dbReference>
<dbReference type="GO" id="GO:0005730">
    <property type="term" value="C:nucleolus"/>
    <property type="evidence" value="ECO:0007669"/>
    <property type="project" value="UniProtKB-SubCell"/>
</dbReference>
<evidence type="ECO:0000259" key="5">
    <source>
        <dbReference type="SMART" id="SM00322"/>
    </source>
</evidence>
<dbReference type="AlphaFoldDB" id="A0ABD2XBB6"/>
<keyword evidence="7" id="KW-1185">Reference proteome</keyword>
<feature type="domain" description="K Homology" evidence="5">
    <location>
        <begin position="122"/>
        <end position="196"/>
    </location>
</feature>
<evidence type="ECO:0000256" key="1">
    <source>
        <dbReference type="ARBA" id="ARBA00004604"/>
    </source>
</evidence>
<evidence type="ECO:0000313" key="7">
    <source>
        <dbReference type="Proteomes" id="UP001627154"/>
    </source>
</evidence>
<evidence type="ECO:0000313" key="6">
    <source>
        <dbReference type="EMBL" id="KAL3402542.1"/>
    </source>
</evidence>
<sequence>MSAIKRPCPETAMEVEVVNGVESKSKQRPPKRKRVNDAEIRKVAIPAHRYTPLKENWLNIFTPIVTHLKVNVRCNLKTRNVEIKLNEDTPDIANLQKAADFVKAFMYGFEVADALALLRLDDLFIETFDINDVKPLLKGDHLSRAIGRLAGKMGRTKFTIENTTKTRIVLADSKIHILGSFQNIAIARRSICNLILGTPPAKVYGQLRNISSRMVEKF</sequence>
<dbReference type="GO" id="GO:0003723">
    <property type="term" value="F:RNA binding"/>
    <property type="evidence" value="ECO:0007669"/>
    <property type="project" value="UniProtKB-KW"/>
</dbReference>
<name>A0ABD2XBB6_9HYME</name>